<proteinExistence type="predicted"/>
<name>A0A873WJ63_9CAUD</name>
<sequence>MRASDLPTPGILSNGQTLRHETAHAISRAEINADRSETSDTAEQLRLFFEDCALICQTIIEQAQAGA</sequence>
<dbReference type="EMBL" id="MW145136">
    <property type="protein sequence ID" value="QPB11251.1"/>
    <property type="molecule type" value="Genomic_DNA"/>
</dbReference>
<evidence type="ECO:0000313" key="1">
    <source>
        <dbReference type="EMBL" id="QPB11251.1"/>
    </source>
</evidence>
<evidence type="ECO:0000313" key="2">
    <source>
        <dbReference type="Proteomes" id="UP000663393"/>
    </source>
</evidence>
<dbReference type="Proteomes" id="UP000663393">
    <property type="component" value="Segment"/>
</dbReference>
<reference evidence="1" key="1">
    <citation type="submission" date="2020-10" db="EMBL/GenBank/DDBJ databases">
        <authorList>
            <person name="Yerushalmy O."/>
            <person name="Gronovich N."/>
            <person name="Alkalay-Oren S."/>
            <person name="Coppenhagen-Glazer S."/>
            <person name="Hazan R."/>
        </authorList>
    </citation>
    <scope>NUCLEOTIDE SEQUENCE</scope>
</reference>
<keyword evidence="2" id="KW-1185">Reference proteome</keyword>
<organism evidence="1 2">
    <name type="scientific">Providencia phage PSTNGR1</name>
    <dbReference type="NCBI Taxonomy" id="2783542"/>
    <lineage>
        <taxon>Viruses</taxon>
        <taxon>Duplodnaviria</taxon>
        <taxon>Heunggongvirae</taxon>
        <taxon>Uroviricota</taxon>
        <taxon>Caudoviricetes</taxon>
        <taxon>Autographivirales</taxon>
        <taxon>Autonotataviridae</taxon>
        <taxon>Jeruvirus</taxon>
        <taxon>Jeruvirus PSTNGR1</taxon>
    </lineage>
</organism>
<accession>A0A873WJ63</accession>
<protein>
    <submittedName>
        <fullName evidence="1">Uncharacterized protein</fullName>
    </submittedName>
</protein>